<dbReference type="HAMAP" id="MF_00074">
    <property type="entry name" value="16SrRNA_methyltr_G"/>
    <property type="match status" value="1"/>
</dbReference>
<dbReference type="EC" id="2.1.1.-" evidence="6"/>
<proteinExistence type="inferred from homology"/>
<comment type="caution">
    <text evidence="7">The sequence shown here is derived from an EMBL/GenBank/DDBJ whole genome shotgun (WGS) entry which is preliminary data.</text>
</comment>
<dbReference type="PANTHER" id="PTHR31760">
    <property type="entry name" value="S-ADENOSYL-L-METHIONINE-DEPENDENT METHYLTRANSFERASES SUPERFAMILY PROTEIN"/>
    <property type="match status" value="1"/>
</dbReference>
<dbReference type="AlphaFoldDB" id="H5TPG6"/>
<sequence>MLNGEVWFHVKHDGSGDEARMTQEPDVDDAERAAVASSPPPLAAAVFGDRLGLAQRYCAILATEGIDHGLMGPREVPRLWDRHILNCAVLGEAIEEGQSVIDIGSGAGLPGIALAIARPDLRITLVEPLLRRSDFLLRTVSALGLTVDVVRGRAEEKAVRSDVARADVVTSRAVAPLERLTRWSAPLIKDGGRLIALKGSSAADEIERDRKAAERNGIVGLRVESVGESIVEPVTTLVIGDKRGTPQRRRVK</sequence>
<dbReference type="GO" id="GO:0005829">
    <property type="term" value="C:cytosol"/>
    <property type="evidence" value="ECO:0007669"/>
    <property type="project" value="TreeGrafter"/>
</dbReference>
<feature type="binding site" evidence="6">
    <location>
        <position position="172"/>
    </location>
    <ligand>
        <name>S-adenosyl-L-methionine</name>
        <dbReference type="ChEBI" id="CHEBI:59789"/>
    </ligand>
</feature>
<comment type="similarity">
    <text evidence="6">Belongs to the methyltransferase superfamily. RNA methyltransferase RsmG family.</text>
</comment>
<keyword evidence="8" id="KW-1185">Reference proteome</keyword>
<feature type="binding site" evidence="6">
    <location>
        <begin position="154"/>
        <end position="155"/>
    </location>
    <ligand>
        <name>S-adenosyl-L-methionine</name>
        <dbReference type="ChEBI" id="CHEBI:59789"/>
    </ligand>
</feature>
<evidence type="ECO:0000256" key="5">
    <source>
        <dbReference type="ARBA" id="ARBA00022691"/>
    </source>
</evidence>
<evidence type="ECO:0000256" key="6">
    <source>
        <dbReference type="HAMAP-Rule" id="MF_00074"/>
    </source>
</evidence>
<feature type="binding site" evidence="6">
    <location>
        <position position="104"/>
    </location>
    <ligand>
        <name>S-adenosyl-L-methionine</name>
        <dbReference type="ChEBI" id="CHEBI:59789"/>
    </ligand>
</feature>
<name>H5TPG6_GORO1</name>
<evidence type="ECO:0000313" key="8">
    <source>
        <dbReference type="Proteomes" id="UP000005038"/>
    </source>
</evidence>
<gene>
    <name evidence="6 7" type="primary">rsmG</name>
    <name evidence="7" type="ORF">GOOTI_159_00130</name>
</gene>
<evidence type="ECO:0000256" key="1">
    <source>
        <dbReference type="ARBA" id="ARBA00022490"/>
    </source>
</evidence>
<comment type="caution">
    <text evidence="6">Lacks conserved residue(s) required for the propagation of feature annotation.</text>
</comment>
<evidence type="ECO:0000313" key="7">
    <source>
        <dbReference type="EMBL" id="GAB35374.1"/>
    </source>
</evidence>
<comment type="function">
    <text evidence="6">Specifically methylates the N7 position of a guanine in 16S rRNA.</text>
</comment>
<keyword evidence="4 6" id="KW-0808">Transferase</keyword>
<dbReference type="NCBIfam" id="TIGR00138">
    <property type="entry name" value="rsmG_gidB"/>
    <property type="match status" value="1"/>
</dbReference>
<dbReference type="InterPro" id="IPR003682">
    <property type="entry name" value="rRNA_ssu_MeTfrase_G"/>
</dbReference>
<keyword evidence="2 6" id="KW-0698">rRNA processing</keyword>
<keyword evidence="5 6" id="KW-0949">S-adenosyl-L-methionine</keyword>
<dbReference type="STRING" id="1108044.GOOTI_159_00130"/>
<organism evidence="7 8">
    <name type="scientific">Gordonia otitidis (strain DSM 44809 / CCUG 52243 / JCM 12355 / NBRC 100426 / IFM 10032)</name>
    <dbReference type="NCBI Taxonomy" id="1108044"/>
    <lineage>
        <taxon>Bacteria</taxon>
        <taxon>Bacillati</taxon>
        <taxon>Actinomycetota</taxon>
        <taxon>Actinomycetes</taxon>
        <taxon>Mycobacteriales</taxon>
        <taxon>Gordoniaceae</taxon>
        <taxon>Gordonia</taxon>
    </lineage>
</organism>
<keyword evidence="3 6" id="KW-0489">Methyltransferase</keyword>
<dbReference type="Gene3D" id="3.40.50.150">
    <property type="entry name" value="Vaccinia Virus protein VP39"/>
    <property type="match status" value="1"/>
</dbReference>
<protein>
    <recommendedName>
        <fullName evidence="6">Ribosomal RNA small subunit methyltransferase G</fullName>
        <ecNumber evidence="6">2.1.1.-</ecNumber>
    </recommendedName>
    <alternativeName>
        <fullName evidence="6">16S rRNA 7-methylguanosine methyltransferase</fullName>
        <shortName evidence="6">16S rRNA m7G methyltransferase</shortName>
    </alternativeName>
</protein>
<feature type="binding site" evidence="6">
    <location>
        <position position="109"/>
    </location>
    <ligand>
        <name>S-adenosyl-L-methionine</name>
        <dbReference type="ChEBI" id="CHEBI:59789"/>
    </ligand>
</feature>
<comment type="subcellular location">
    <subcellularLocation>
        <location evidence="6">Cytoplasm</location>
    </subcellularLocation>
</comment>
<dbReference type="GO" id="GO:0070043">
    <property type="term" value="F:rRNA (guanine-N7-)-methyltransferase activity"/>
    <property type="evidence" value="ECO:0007669"/>
    <property type="project" value="UniProtKB-UniRule"/>
</dbReference>
<dbReference type="SUPFAM" id="SSF53335">
    <property type="entry name" value="S-adenosyl-L-methionine-dependent methyltransferases"/>
    <property type="match status" value="1"/>
</dbReference>
<dbReference type="InterPro" id="IPR029063">
    <property type="entry name" value="SAM-dependent_MTases_sf"/>
</dbReference>
<dbReference type="EMBL" id="BAFB01000159">
    <property type="protein sequence ID" value="GAB35374.1"/>
    <property type="molecule type" value="Genomic_DNA"/>
</dbReference>
<dbReference type="PANTHER" id="PTHR31760:SF0">
    <property type="entry name" value="S-ADENOSYL-L-METHIONINE-DEPENDENT METHYLTRANSFERASES SUPERFAMILY PROTEIN"/>
    <property type="match status" value="1"/>
</dbReference>
<evidence type="ECO:0000256" key="3">
    <source>
        <dbReference type="ARBA" id="ARBA00022603"/>
    </source>
</evidence>
<dbReference type="Pfam" id="PF02527">
    <property type="entry name" value="GidB"/>
    <property type="match status" value="1"/>
</dbReference>
<reference evidence="7" key="1">
    <citation type="submission" date="2012-02" db="EMBL/GenBank/DDBJ databases">
        <title>Whole genome shotgun sequence of Gordonia otitidis NBRC 100426.</title>
        <authorList>
            <person name="Yoshida I."/>
            <person name="Hosoyama A."/>
            <person name="Tsuchikane K."/>
            <person name="Katsumata H."/>
            <person name="Yamazaki S."/>
            <person name="Fujita N."/>
        </authorList>
    </citation>
    <scope>NUCLEOTIDE SEQUENCE [LARGE SCALE GENOMIC DNA]</scope>
    <source>
        <strain evidence="7">NBRC 100426</strain>
    </source>
</reference>
<evidence type="ECO:0000256" key="4">
    <source>
        <dbReference type="ARBA" id="ARBA00022679"/>
    </source>
</evidence>
<evidence type="ECO:0000256" key="2">
    <source>
        <dbReference type="ARBA" id="ARBA00022552"/>
    </source>
</evidence>
<keyword evidence="1 6" id="KW-0963">Cytoplasm</keyword>
<dbReference type="Proteomes" id="UP000005038">
    <property type="component" value="Unassembled WGS sequence"/>
</dbReference>
<accession>H5TPG6</accession>